<dbReference type="GO" id="GO:0005992">
    <property type="term" value="P:trehalose biosynthetic process"/>
    <property type="evidence" value="ECO:0007669"/>
    <property type="project" value="UniProtKB-UniRule"/>
</dbReference>
<evidence type="ECO:0000256" key="6">
    <source>
        <dbReference type="ARBA" id="ARBA00022490"/>
    </source>
</evidence>
<feature type="domain" description="Glycosyl hydrolase family 13 catalytic" evidence="17">
    <location>
        <begin position="116"/>
        <end position="448"/>
    </location>
</feature>
<dbReference type="SMART" id="SM00642">
    <property type="entry name" value="Aamy"/>
    <property type="match status" value="1"/>
</dbReference>
<feature type="site" description="Transition state stabilizer" evidence="16">
    <location>
        <position position="376"/>
    </location>
</feature>
<evidence type="ECO:0000256" key="15">
    <source>
        <dbReference type="PIRSR" id="PIRSR006337-1"/>
    </source>
</evidence>
<dbReference type="InterPro" id="IPR017853">
    <property type="entry name" value="GH"/>
</dbReference>
<reference evidence="19" key="1">
    <citation type="journal article" date="2020" name="MBio">
        <title>Horizontal gene transfer to a defensive symbiont with a reduced genome amongst a multipartite beetle microbiome.</title>
        <authorList>
            <person name="Waterworth S.C."/>
            <person name="Florez L.V."/>
            <person name="Rees E.R."/>
            <person name="Hertweck C."/>
            <person name="Kaltenpoth M."/>
            <person name="Kwan J.C."/>
        </authorList>
    </citation>
    <scope>NUCLEOTIDE SEQUENCE [LARGE SCALE GENOMIC DNA]</scope>
</reference>
<evidence type="ECO:0000256" key="3">
    <source>
        <dbReference type="ARBA" id="ARBA00008061"/>
    </source>
</evidence>
<keyword evidence="7 14" id="KW-0378">Hydrolase</keyword>
<dbReference type="AlphaFoldDB" id="A0A7V8FIV6"/>
<evidence type="ECO:0000256" key="13">
    <source>
        <dbReference type="NCBIfam" id="TIGR02402"/>
    </source>
</evidence>
<dbReference type="PIRSF" id="PIRSF006337">
    <property type="entry name" value="Trehalose_TreZ"/>
    <property type="match status" value="1"/>
</dbReference>
<evidence type="ECO:0000256" key="10">
    <source>
        <dbReference type="ARBA" id="ARBA00032057"/>
    </source>
</evidence>
<evidence type="ECO:0000256" key="9">
    <source>
        <dbReference type="ARBA" id="ARBA00023295"/>
    </source>
</evidence>
<name>A0A7V8FIV6_STEMA</name>
<dbReference type="Pfam" id="PF00128">
    <property type="entry name" value="Alpha-amylase"/>
    <property type="match status" value="1"/>
</dbReference>
<keyword evidence="6" id="KW-0963">Cytoplasm</keyword>
<evidence type="ECO:0000256" key="7">
    <source>
        <dbReference type="ARBA" id="ARBA00022801"/>
    </source>
</evidence>
<dbReference type="SUPFAM" id="SSF51445">
    <property type="entry name" value="(Trans)glycosidases"/>
    <property type="match status" value="1"/>
</dbReference>
<dbReference type="InterPro" id="IPR013783">
    <property type="entry name" value="Ig-like_fold"/>
</dbReference>
<proteinExistence type="inferred from homology"/>
<feature type="active site" description="Proton donor" evidence="15">
    <location>
        <position position="287"/>
    </location>
</feature>
<evidence type="ECO:0000256" key="16">
    <source>
        <dbReference type="PIRSR" id="PIRSR006337-3"/>
    </source>
</evidence>
<evidence type="ECO:0000256" key="14">
    <source>
        <dbReference type="PIRNR" id="PIRNR006337"/>
    </source>
</evidence>
<evidence type="ECO:0000313" key="18">
    <source>
        <dbReference type="EMBL" id="KAF1016879.1"/>
    </source>
</evidence>
<dbReference type="InterPro" id="IPR044901">
    <property type="entry name" value="Trehalose_TreZ_E-set_sf"/>
</dbReference>
<comment type="subcellular location">
    <subcellularLocation>
        <location evidence="1 15">Cytoplasm</location>
    </subcellularLocation>
</comment>
<dbReference type="Gene3D" id="3.20.20.80">
    <property type="entry name" value="Glycosidases"/>
    <property type="match status" value="1"/>
</dbReference>
<comment type="similarity">
    <text evidence="3 14">Belongs to the glycosyl hydrolase 13 family.</text>
</comment>
<evidence type="ECO:0000256" key="4">
    <source>
        <dbReference type="ARBA" id="ARBA00012268"/>
    </source>
</evidence>
<evidence type="ECO:0000256" key="1">
    <source>
        <dbReference type="ARBA" id="ARBA00004496"/>
    </source>
</evidence>
<dbReference type="Proteomes" id="UP000487117">
    <property type="component" value="Unassembled WGS sequence"/>
</dbReference>
<comment type="catalytic activity">
    <reaction evidence="12 14">
        <text>hydrolysis of (1-&gt;4)-alpha-D-glucosidic linkage in 4-alpha-D-[(1-&gt;4)-alpha-D-glucanosyl]n trehalose to yield trehalose and (1-&gt;4)-alpha-D-glucan.</text>
        <dbReference type="EC" id="3.2.1.141"/>
    </reaction>
</comment>
<sequence length="577" mass="62847">MTAAPVRLGAWPLAGQEGVFGFQLWAPDAQRVDLLLHDATLPMRRGDDGIHRATASASHGDTYRFLIDGQARVPDPASRWQPEGVDGPSALWRPDHYRWRSDGWQGVAWADMVIYEVHVAAAGGYAALQAQLPALVALGITAIELMPVAQFPGTRNWGYDGVFPYAPAQAYGDPDALKAFIDAAHASGVAVLLDVVYNHFGPQGNLLARYAAPFFRSDRSTPWGEAIDFRQPAVQRFFIDNALMWLREYRFDGLRLDAVHAIADDGFLRRLAAEVHAQVPQAHLVLENEANQAALLRDGFTAQWNDDFHNALHVMLTGEDEGYYAAYAGRAESLLARCLAEGFAWQGEPDLHGVARGEPSGDLSPARFVVFAQNHDQVGNRALGARLAALVPPECLHAALALTVLTPMIPLLFLGEPWQSRAPFLFFTDYQAPLDDAVREGRRREFARFASFSDEEQRARIPDPNAPASFTASQVTMPAADDAAATGWMQRLHALLALRRHYLQPGLAQARSLGSTVLGEGAVQAGWQLPQGQWWIVVNVGPEAVVHALPQATALAPGGEGAVLPARGGLQLRWVAA</sequence>
<dbReference type="GO" id="GO:0033942">
    <property type="term" value="F:4-alpha-D-(1-&gt;4)-alpha-D-glucanotrehalose trehalohydrolase activity"/>
    <property type="evidence" value="ECO:0007669"/>
    <property type="project" value="UniProtKB-EC"/>
</dbReference>
<evidence type="ECO:0000256" key="11">
    <source>
        <dbReference type="ARBA" id="ARBA00033284"/>
    </source>
</evidence>
<dbReference type="CDD" id="cd02853">
    <property type="entry name" value="E_set_MTHase_like_N"/>
    <property type="match status" value="1"/>
</dbReference>
<dbReference type="PANTHER" id="PTHR43651">
    <property type="entry name" value="1,4-ALPHA-GLUCAN-BRANCHING ENZYME"/>
    <property type="match status" value="1"/>
</dbReference>
<evidence type="ECO:0000256" key="5">
    <source>
        <dbReference type="ARBA" id="ARBA00015938"/>
    </source>
</evidence>
<evidence type="ECO:0000313" key="19">
    <source>
        <dbReference type="Proteomes" id="UP000487117"/>
    </source>
</evidence>
<dbReference type="Gene3D" id="1.10.10.760">
    <property type="entry name" value="E-set domains of sugar-utilizing enzymes"/>
    <property type="match status" value="1"/>
</dbReference>
<keyword evidence="8" id="KW-0119">Carbohydrate metabolism</keyword>
<comment type="pathway">
    <text evidence="2 14">Glycan biosynthesis; trehalose biosynthesis.</text>
</comment>
<dbReference type="PANTHER" id="PTHR43651:SF11">
    <property type="entry name" value="MALTO-OLIGOSYLTREHALOSE TREHALOHYDROLASE"/>
    <property type="match status" value="1"/>
</dbReference>
<keyword evidence="9 14" id="KW-0326">Glycosidase</keyword>
<dbReference type="InterPro" id="IPR014756">
    <property type="entry name" value="Ig_E-set"/>
</dbReference>
<dbReference type="GO" id="GO:0005737">
    <property type="term" value="C:cytoplasm"/>
    <property type="evidence" value="ECO:0007669"/>
    <property type="project" value="UniProtKB-SubCell"/>
</dbReference>
<dbReference type="UniPathway" id="UPA00299"/>
<evidence type="ECO:0000256" key="12">
    <source>
        <dbReference type="ARBA" id="ARBA00034013"/>
    </source>
</evidence>
<dbReference type="SUPFAM" id="SSF81296">
    <property type="entry name" value="E set domains"/>
    <property type="match status" value="1"/>
</dbReference>
<dbReference type="InterPro" id="IPR006047">
    <property type="entry name" value="GH13_cat_dom"/>
</dbReference>
<evidence type="ECO:0000256" key="2">
    <source>
        <dbReference type="ARBA" id="ARBA00005199"/>
    </source>
</evidence>
<protein>
    <recommendedName>
        <fullName evidence="5 13">Malto-oligosyltrehalose trehalohydrolase</fullName>
        <shortName evidence="14">MTHase</shortName>
        <ecNumber evidence="4 13">3.2.1.141</ecNumber>
    </recommendedName>
    <alternativeName>
        <fullName evidence="11 14">4-alpha-D-((1-&gt;4)-alpha-D-glucano)trehalose trehalohydrolase</fullName>
    </alternativeName>
    <alternativeName>
        <fullName evidence="10 14">Maltooligosyl trehalose trehalohydrolase</fullName>
    </alternativeName>
</protein>
<dbReference type="CDD" id="cd11325">
    <property type="entry name" value="AmyAc_GTHase"/>
    <property type="match status" value="1"/>
</dbReference>
<organism evidence="18 19">
    <name type="scientific">Stenotrophomonas maltophilia</name>
    <name type="common">Pseudomonas maltophilia</name>
    <name type="synonym">Xanthomonas maltophilia</name>
    <dbReference type="NCBI Taxonomy" id="40324"/>
    <lineage>
        <taxon>Bacteria</taxon>
        <taxon>Pseudomonadati</taxon>
        <taxon>Pseudomonadota</taxon>
        <taxon>Gammaproteobacteria</taxon>
        <taxon>Lysobacterales</taxon>
        <taxon>Lysobacteraceae</taxon>
        <taxon>Stenotrophomonas</taxon>
        <taxon>Stenotrophomonas maltophilia group</taxon>
    </lineage>
</organism>
<comment type="caution">
    <text evidence="18">The sequence shown here is derived from an EMBL/GenBank/DDBJ whole genome shotgun (WGS) entry which is preliminary data.</text>
</comment>
<evidence type="ECO:0000259" key="17">
    <source>
        <dbReference type="SMART" id="SM00642"/>
    </source>
</evidence>
<dbReference type="EC" id="3.2.1.141" evidence="4 13"/>
<dbReference type="NCBIfam" id="TIGR02402">
    <property type="entry name" value="trehalose_TreZ"/>
    <property type="match status" value="1"/>
</dbReference>
<dbReference type="EMBL" id="WNDS01000001">
    <property type="protein sequence ID" value="KAF1016879.1"/>
    <property type="molecule type" value="Genomic_DNA"/>
</dbReference>
<feature type="active site" description="Nucleophile" evidence="15">
    <location>
        <position position="257"/>
    </location>
</feature>
<dbReference type="Gene3D" id="2.60.40.10">
    <property type="entry name" value="Immunoglobulins"/>
    <property type="match status" value="1"/>
</dbReference>
<dbReference type="InterPro" id="IPR012768">
    <property type="entry name" value="Trehalose_TreZ"/>
</dbReference>
<evidence type="ECO:0000256" key="8">
    <source>
        <dbReference type="ARBA" id="ARBA00023277"/>
    </source>
</evidence>
<gene>
    <name evidence="18" type="primary">treZ</name>
    <name evidence="18" type="ORF">GAK31_00138</name>
</gene>
<accession>A0A7V8FIV6</accession>